<keyword evidence="8" id="KW-1185">Reference proteome</keyword>
<evidence type="ECO:0000256" key="4">
    <source>
        <dbReference type="ARBA" id="ARBA00023002"/>
    </source>
</evidence>
<protein>
    <submittedName>
        <fullName evidence="7">FAD-dependent tricarballylate dehydrogenase TcuA</fullName>
    </submittedName>
</protein>
<comment type="caution">
    <text evidence="7">The sequence shown here is derived from an EMBL/GenBank/DDBJ whole genome shotgun (WGS) entry which is preliminary data.</text>
</comment>
<dbReference type="Gene3D" id="3.50.50.60">
    <property type="entry name" value="FAD/NAD(P)-binding domain"/>
    <property type="match status" value="1"/>
</dbReference>
<dbReference type="InterPro" id="IPR050315">
    <property type="entry name" value="FAD-oxidoreductase_2"/>
</dbReference>
<evidence type="ECO:0000259" key="6">
    <source>
        <dbReference type="Pfam" id="PF00890"/>
    </source>
</evidence>
<feature type="domain" description="FAD-dependent oxidoreductase 2 FAD-binding" evidence="6">
    <location>
        <begin position="8"/>
        <end position="473"/>
    </location>
</feature>
<dbReference type="InterPro" id="IPR036188">
    <property type="entry name" value="FAD/NAD-bd_sf"/>
</dbReference>
<dbReference type="NCBIfam" id="NF006130">
    <property type="entry name" value="PRK08274.1"/>
    <property type="match status" value="1"/>
</dbReference>
<comment type="cofactor">
    <cofactor evidence="1">
        <name>FAD</name>
        <dbReference type="ChEBI" id="CHEBI:57692"/>
    </cofactor>
</comment>
<gene>
    <name evidence="7" type="primary">tcuA</name>
    <name evidence="7" type="ORF">R7226_18785</name>
</gene>
<evidence type="ECO:0000256" key="1">
    <source>
        <dbReference type="ARBA" id="ARBA00001974"/>
    </source>
</evidence>
<dbReference type="PANTHER" id="PTHR43400:SF7">
    <property type="entry name" value="FAD-DEPENDENT OXIDOREDUCTASE 2 FAD BINDING DOMAIN-CONTAINING PROTEIN"/>
    <property type="match status" value="1"/>
</dbReference>
<accession>A0ABU4HT27</accession>
<proteinExistence type="predicted"/>
<feature type="region of interest" description="Disordered" evidence="5">
    <location>
        <begin position="491"/>
        <end position="512"/>
    </location>
</feature>
<dbReference type="SUPFAM" id="SSF51905">
    <property type="entry name" value="FAD/NAD(P)-binding domain"/>
    <property type="match status" value="1"/>
</dbReference>
<reference evidence="8" key="1">
    <citation type="submission" date="2023-07" db="EMBL/GenBank/DDBJ databases">
        <title>Conexibacter stalactiti sp. nov., isolated from stalactites in a lava cave and emended description of the genus Conexibacter.</title>
        <authorList>
            <person name="Lee S.D."/>
        </authorList>
    </citation>
    <scope>NUCLEOTIDE SEQUENCE [LARGE SCALE GENOMIC DNA]</scope>
    <source>
        <strain evidence="8">KCTC 39840</strain>
    </source>
</reference>
<dbReference type="Proteomes" id="UP001284601">
    <property type="component" value="Unassembled WGS sequence"/>
</dbReference>
<name>A0ABU4HT27_9ACTN</name>
<dbReference type="SUPFAM" id="SSF56425">
    <property type="entry name" value="Succinate dehydrogenase/fumarate reductase flavoprotein, catalytic domain"/>
    <property type="match status" value="1"/>
</dbReference>
<evidence type="ECO:0000256" key="3">
    <source>
        <dbReference type="ARBA" id="ARBA00022827"/>
    </source>
</evidence>
<dbReference type="PRINTS" id="PR00411">
    <property type="entry name" value="PNDRDTASEI"/>
</dbReference>
<evidence type="ECO:0000256" key="5">
    <source>
        <dbReference type="SAM" id="MobiDB-lite"/>
    </source>
</evidence>
<evidence type="ECO:0000313" key="8">
    <source>
        <dbReference type="Proteomes" id="UP001284601"/>
    </source>
</evidence>
<sequence>MSRESNADVIVAGSGNAAMSAALAAAEAGASVVVLEKAPRAEAGGNTWYTAGAYRTPHGGIDDLGALLSDPADARLAATELSSYAEADFRADLERLTDGRCDPLMADVLVGDARGSIDWLHGHGVGFELMYHRQAYALDGGGHRFWGNLALGVVGGGKGLVAQQLETARALGVEVVYEAGVVGLERDGDGAIAGVETADGRRWAAPAVVLACGGFQADPALRARHLGDRWRAAKVRGTGHNTGEALLAALDAGAARAGDWGSCHSVAWDVDAPPHGGDRELTNRFTKQSYPLGIVVNLAGERFVDEGSDFRNYTYARLGAAIIEQPQATAVQLFDGKTKPLLRDDEYTVPGIVRHEAGDLRSLARAAGIDPDGLERTVRAFNAAVRAGPFDPTAKDGKGTDGIEPPKSNWAQPLDRAPYVAVTVTCGITFTFGGLRIDADGRVLDERAAPIAGLFAAGEIAGGLFAGNYPGGSGLTAGTVFGRRAGHSAATAVIGPDPAPRAAGAQQEGVAS</sequence>
<keyword evidence="3" id="KW-0274">FAD</keyword>
<dbReference type="EMBL" id="JAWSTH010000055">
    <property type="protein sequence ID" value="MDW5596400.1"/>
    <property type="molecule type" value="Genomic_DNA"/>
</dbReference>
<dbReference type="PANTHER" id="PTHR43400">
    <property type="entry name" value="FUMARATE REDUCTASE"/>
    <property type="match status" value="1"/>
</dbReference>
<dbReference type="RefSeq" id="WP_318598783.1">
    <property type="nucleotide sequence ID" value="NZ_JAWSTH010000055.1"/>
</dbReference>
<evidence type="ECO:0000313" key="7">
    <source>
        <dbReference type="EMBL" id="MDW5596400.1"/>
    </source>
</evidence>
<dbReference type="InterPro" id="IPR027477">
    <property type="entry name" value="Succ_DH/fumarate_Rdtase_cat_sf"/>
</dbReference>
<dbReference type="InterPro" id="IPR003953">
    <property type="entry name" value="FAD-dep_OxRdtase_2_FAD-bd"/>
</dbReference>
<keyword evidence="2" id="KW-0285">Flavoprotein</keyword>
<evidence type="ECO:0000256" key="2">
    <source>
        <dbReference type="ARBA" id="ARBA00022630"/>
    </source>
</evidence>
<feature type="region of interest" description="Disordered" evidence="5">
    <location>
        <begin position="391"/>
        <end position="410"/>
    </location>
</feature>
<keyword evidence="4" id="KW-0560">Oxidoreductase</keyword>
<dbReference type="Gene3D" id="3.90.700.10">
    <property type="entry name" value="Succinate dehydrogenase/fumarate reductase flavoprotein, catalytic domain"/>
    <property type="match status" value="1"/>
</dbReference>
<dbReference type="Pfam" id="PF00890">
    <property type="entry name" value="FAD_binding_2"/>
    <property type="match status" value="1"/>
</dbReference>
<organism evidence="7 8">
    <name type="scientific">Conexibacter stalactiti</name>
    <dbReference type="NCBI Taxonomy" id="1940611"/>
    <lineage>
        <taxon>Bacteria</taxon>
        <taxon>Bacillati</taxon>
        <taxon>Actinomycetota</taxon>
        <taxon>Thermoleophilia</taxon>
        <taxon>Solirubrobacterales</taxon>
        <taxon>Conexibacteraceae</taxon>
        <taxon>Conexibacter</taxon>
    </lineage>
</organism>